<evidence type="ECO:0000313" key="10">
    <source>
        <dbReference type="EMBL" id="RYP09302.1"/>
    </source>
</evidence>
<proteinExistence type="predicted"/>
<evidence type="ECO:0000256" key="1">
    <source>
        <dbReference type="ARBA" id="ARBA00004429"/>
    </source>
</evidence>
<feature type="transmembrane region" description="Helical" evidence="8">
    <location>
        <begin position="113"/>
        <end position="134"/>
    </location>
</feature>
<feature type="transmembrane region" description="Helical" evidence="8">
    <location>
        <begin position="40"/>
        <end position="61"/>
    </location>
</feature>
<evidence type="ECO:0000256" key="9">
    <source>
        <dbReference type="SAM" id="SignalP"/>
    </source>
</evidence>
<dbReference type="InterPro" id="IPR007272">
    <property type="entry name" value="Sulf_transp_TsuA/YedE"/>
</dbReference>
<dbReference type="Proteomes" id="UP000293360">
    <property type="component" value="Unassembled WGS sequence"/>
</dbReference>
<organism evidence="10 11">
    <name type="scientific">Monosporascus ibericus</name>
    <dbReference type="NCBI Taxonomy" id="155417"/>
    <lineage>
        <taxon>Eukaryota</taxon>
        <taxon>Fungi</taxon>
        <taxon>Dikarya</taxon>
        <taxon>Ascomycota</taxon>
        <taxon>Pezizomycotina</taxon>
        <taxon>Sordariomycetes</taxon>
        <taxon>Xylariomycetidae</taxon>
        <taxon>Xylariales</taxon>
        <taxon>Xylariales incertae sedis</taxon>
        <taxon>Monosporascus</taxon>
    </lineage>
</organism>
<evidence type="ECO:0000256" key="4">
    <source>
        <dbReference type="ARBA" id="ARBA00022519"/>
    </source>
</evidence>
<comment type="caution">
    <text evidence="10">The sequence shown here is derived from an EMBL/GenBank/DDBJ whole genome shotgun (WGS) entry which is preliminary data.</text>
</comment>
<feature type="chain" id="PRO_5020750110" evidence="9">
    <location>
        <begin position="17"/>
        <end position="334"/>
    </location>
</feature>
<name>A0A4Q4TRF8_9PEZI</name>
<feature type="transmembrane region" description="Helical" evidence="8">
    <location>
        <begin position="308"/>
        <end position="333"/>
    </location>
</feature>
<feature type="transmembrane region" description="Helical" evidence="8">
    <location>
        <begin position="73"/>
        <end position="93"/>
    </location>
</feature>
<keyword evidence="5 8" id="KW-0812">Transmembrane</keyword>
<dbReference type="EMBL" id="QJNU01000041">
    <property type="protein sequence ID" value="RYP09302.1"/>
    <property type="molecule type" value="Genomic_DNA"/>
</dbReference>
<dbReference type="STRING" id="155417.A0A4Q4TRF8"/>
<evidence type="ECO:0000313" key="11">
    <source>
        <dbReference type="Proteomes" id="UP000293360"/>
    </source>
</evidence>
<dbReference type="AlphaFoldDB" id="A0A4Q4TRF8"/>
<keyword evidence="2" id="KW-0813">Transport</keyword>
<reference evidence="10 11" key="1">
    <citation type="submission" date="2018-06" db="EMBL/GenBank/DDBJ databases">
        <title>Complete Genomes of Monosporascus.</title>
        <authorList>
            <person name="Robinson A.J."/>
            <person name="Natvig D.O."/>
        </authorList>
    </citation>
    <scope>NUCLEOTIDE SEQUENCE [LARGE SCALE GENOMIC DNA]</scope>
    <source>
        <strain evidence="10 11">CBS 110550</strain>
    </source>
</reference>
<dbReference type="OrthoDB" id="10254418at2759"/>
<accession>A0A4Q4TRF8</accession>
<sequence length="334" mass="33756">MAATLLSGVAFGAALAASGVHQPPVILGQFKLANWDMLETFLTATASSTLLISAFHAANLVKLSPRCYSTLGLFAHYDGNIIGGALLGAGMALARSCPGTVLAQVGAGLPSGLPALAGALGGGLVFTSLVRPWLRTACKLAPAKEPSRTVHEALGINRYVAAAAFEVVLAAAVAGLTLLPSVSRGGFVPASPVVGGLLIGLAQLVSLLLRHSAIGVSTAYEEAGDLVRWPFYSPKSERPKATSVIFAGGLVGGAWLLSHVLPALFQVSTTTPMLATVPVWHSVLGGFLMVLGARIAGGCTSGHGITGISLLSVSSFVTIGSALGVGVLTAKIFL</sequence>
<dbReference type="Pfam" id="PF04143">
    <property type="entry name" value="Sulf_transp"/>
    <property type="match status" value="1"/>
</dbReference>
<evidence type="ECO:0000256" key="8">
    <source>
        <dbReference type="SAM" id="Phobius"/>
    </source>
</evidence>
<keyword evidence="9" id="KW-0732">Signal</keyword>
<feature type="signal peptide" evidence="9">
    <location>
        <begin position="1"/>
        <end position="16"/>
    </location>
</feature>
<keyword evidence="7 8" id="KW-0472">Membrane</keyword>
<evidence type="ECO:0000256" key="6">
    <source>
        <dbReference type="ARBA" id="ARBA00022989"/>
    </source>
</evidence>
<keyword evidence="4" id="KW-0997">Cell inner membrane</keyword>
<feature type="transmembrane region" description="Helical" evidence="8">
    <location>
        <begin position="244"/>
        <end position="265"/>
    </location>
</feature>
<feature type="transmembrane region" description="Helical" evidence="8">
    <location>
        <begin position="190"/>
        <end position="209"/>
    </location>
</feature>
<dbReference type="GO" id="GO:0005886">
    <property type="term" value="C:plasma membrane"/>
    <property type="evidence" value="ECO:0007669"/>
    <property type="project" value="UniProtKB-SubCell"/>
</dbReference>
<feature type="transmembrane region" description="Helical" evidence="8">
    <location>
        <begin position="155"/>
        <end position="178"/>
    </location>
</feature>
<keyword evidence="11" id="KW-1185">Reference proteome</keyword>
<protein>
    <submittedName>
        <fullName evidence="10">Uncharacterized protein</fullName>
    </submittedName>
</protein>
<evidence type="ECO:0000256" key="7">
    <source>
        <dbReference type="ARBA" id="ARBA00023136"/>
    </source>
</evidence>
<dbReference type="PANTHER" id="PTHR30574:SF1">
    <property type="entry name" value="SULPHUR TRANSPORT DOMAIN-CONTAINING PROTEIN"/>
    <property type="match status" value="1"/>
</dbReference>
<keyword evidence="3" id="KW-1003">Cell membrane</keyword>
<feature type="transmembrane region" description="Helical" evidence="8">
    <location>
        <begin position="277"/>
        <end position="296"/>
    </location>
</feature>
<keyword evidence="6 8" id="KW-1133">Transmembrane helix</keyword>
<evidence type="ECO:0000256" key="2">
    <source>
        <dbReference type="ARBA" id="ARBA00022448"/>
    </source>
</evidence>
<dbReference type="PANTHER" id="PTHR30574">
    <property type="entry name" value="INNER MEMBRANE PROTEIN YEDE"/>
    <property type="match status" value="1"/>
</dbReference>
<evidence type="ECO:0000256" key="3">
    <source>
        <dbReference type="ARBA" id="ARBA00022475"/>
    </source>
</evidence>
<gene>
    <name evidence="10" type="ORF">DL764_001349</name>
</gene>
<comment type="subcellular location">
    <subcellularLocation>
        <location evidence="1">Cell inner membrane</location>
        <topology evidence="1">Multi-pass membrane protein</topology>
    </subcellularLocation>
</comment>
<evidence type="ECO:0000256" key="5">
    <source>
        <dbReference type="ARBA" id="ARBA00022692"/>
    </source>
</evidence>